<dbReference type="InterPro" id="IPR019188">
    <property type="entry name" value="SNAPC1"/>
</dbReference>
<dbReference type="AlphaFoldDB" id="A0AAN8Y9U4"/>
<feature type="compositionally biased region" description="Polar residues" evidence="1">
    <location>
        <begin position="367"/>
        <end position="376"/>
    </location>
</feature>
<keyword evidence="3" id="KW-1185">Reference proteome</keyword>
<dbReference type="GO" id="GO:0042795">
    <property type="term" value="P:snRNA transcription by RNA polymerase II"/>
    <property type="evidence" value="ECO:0007669"/>
    <property type="project" value="TreeGrafter"/>
</dbReference>
<proteinExistence type="predicted"/>
<evidence type="ECO:0000256" key="1">
    <source>
        <dbReference type="SAM" id="MobiDB-lite"/>
    </source>
</evidence>
<dbReference type="PANTHER" id="PTHR15131:SF3">
    <property type="entry name" value="SNRNA-ACTIVATING PROTEIN COMPLEX SUBUNIT 1"/>
    <property type="match status" value="1"/>
</dbReference>
<evidence type="ECO:0000313" key="2">
    <source>
        <dbReference type="EMBL" id="KAK6783821.1"/>
    </source>
</evidence>
<feature type="compositionally biased region" description="Basic and acidic residues" evidence="1">
    <location>
        <begin position="313"/>
        <end position="344"/>
    </location>
</feature>
<dbReference type="Proteomes" id="UP001371456">
    <property type="component" value="Unassembled WGS sequence"/>
</dbReference>
<reference evidence="2 3" key="1">
    <citation type="submission" date="2024-02" db="EMBL/GenBank/DDBJ databases">
        <title>de novo genome assembly of Solanum bulbocastanum strain 11H21.</title>
        <authorList>
            <person name="Hosaka A.J."/>
        </authorList>
    </citation>
    <scope>NUCLEOTIDE SEQUENCE [LARGE SCALE GENOMIC DNA]</scope>
    <source>
        <tissue evidence="2">Young leaves</tissue>
    </source>
</reference>
<protein>
    <submittedName>
        <fullName evidence="2">Uncharacterized protein</fullName>
    </submittedName>
</protein>
<comment type="caution">
    <text evidence="2">The sequence shown here is derived from an EMBL/GenBank/DDBJ whole genome shotgun (WGS) entry which is preliminary data.</text>
</comment>
<sequence>MDLKPFKLDIDELINEFAKGGSPTFAEMKRVWVSKKFSYIFEASPSKDQACFIQSLYAYCIGYMVSTNSLLSRLGGLYCLYCLYETQPFKPPFKIYISLAFPPNLKLLLQPTRKLHLFQRDSNVFEYTSRLHEGHLKLWFGTLTCIIETTGELKNLRNIVAEAKAKDVKVVPSVVKRMLDRNMFLFGFVDVNESSAVERLDELSEVQNASIQIACKKLFANSRIEHFTHMDMGLELEVDLLKQKSADYARAKDLAIKEASDIVDIESIKHIAENQTLIGDVVGKTADDWKAQKELFYKKTGILHQPVKDSVEVVGEEHDKSQQEEAEKHDKSQQEVAEEQDKSQQEVAEEQDDNEDFSKELEEVLLSAQNESDFEE</sequence>
<name>A0AAN8Y9U4_SOLBU</name>
<dbReference type="Pfam" id="PF09808">
    <property type="entry name" value="SNAPC1"/>
    <property type="match status" value="2"/>
</dbReference>
<dbReference type="GO" id="GO:0043565">
    <property type="term" value="F:sequence-specific DNA binding"/>
    <property type="evidence" value="ECO:0007669"/>
    <property type="project" value="TreeGrafter"/>
</dbReference>
<dbReference type="EMBL" id="JBANQN010000007">
    <property type="protein sequence ID" value="KAK6783821.1"/>
    <property type="molecule type" value="Genomic_DNA"/>
</dbReference>
<evidence type="ECO:0000313" key="3">
    <source>
        <dbReference type="Proteomes" id="UP001371456"/>
    </source>
</evidence>
<organism evidence="2 3">
    <name type="scientific">Solanum bulbocastanum</name>
    <name type="common">Wild potato</name>
    <dbReference type="NCBI Taxonomy" id="147425"/>
    <lineage>
        <taxon>Eukaryota</taxon>
        <taxon>Viridiplantae</taxon>
        <taxon>Streptophyta</taxon>
        <taxon>Embryophyta</taxon>
        <taxon>Tracheophyta</taxon>
        <taxon>Spermatophyta</taxon>
        <taxon>Magnoliopsida</taxon>
        <taxon>eudicotyledons</taxon>
        <taxon>Gunneridae</taxon>
        <taxon>Pentapetalae</taxon>
        <taxon>asterids</taxon>
        <taxon>lamiids</taxon>
        <taxon>Solanales</taxon>
        <taxon>Solanaceae</taxon>
        <taxon>Solanoideae</taxon>
        <taxon>Solaneae</taxon>
        <taxon>Solanum</taxon>
    </lineage>
</organism>
<accession>A0AAN8Y9U4</accession>
<feature type="region of interest" description="Disordered" evidence="1">
    <location>
        <begin position="313"/>
        <end position="376"/>
    </location>
</feature>
<dbReference type="GO" id="GO:0019185">
    <property type="term" value="C:snRNA-activating protein complex"/>
    <property type="evidence" value="ECO:0007669"/>
    <property type="project" value="TreeGrafter"/>
</dbReference>
<dbReference type="GO" id="GO:0042796">
    <property type="term" value="P:snRNA transcription by RNA polymerase III"/>
    <property type="evidence" value="ECO:0007669"/>
    <property type="project" value="TreeGrafter"/>
</dbReference>
<dbReference type="PANTHER" id="PTHR15131">
    <property type="entry name" value="SMALL NUCLEAR RNA ACTIVATING COMPLEX, POLYPEPTIDE 1"/>
    <property type="match status" value="1"/>
</dbReference>
<gene>
    <name evidence="2" type="ORF">RDI58_017275</name>
</gene>